<keyword evidence="2" id="KW-1185">Reference proteome</keyword>
<reference evidence="1" key="1">
    <citation type="submission" date="2022-12" db="EMBL/GenBank/DDBJ databases">
        <title>Draft genome assemblies for two species of Escallonia (Escalloniales).</title>
        <authorList>
            <person name="Chanderbali A."/>
            <person name="Dervinis C."/>
            <person name="Anghel I."/>
            <person name="Soltis D."/>
            <person name="Soltis P."/>
            <person name="Zapata F."/>
        </authorList>
    </citation>
    <scope>NUCLEOTIDE SEQUENCE</scope>
    <source>
        <strain evidence="1">UCBG64.0493</strain>
        <tissue evidence="1">Leaf</tissue>
    </source>
</reference>
<gene>
    <name evidence="1" type="ORF">RJ639_038302</name>
</gene>
<dbReference type="AlphaFoldDB" id="A0AA89BFP8"/>
<organism evidence="1 2">
    <name type="scientific">Escallonia herrerae</name>
    <dbReference type="NCBI Taxonomy" id="1293975"/>
    <lineage>
        <taxon>Eukaryota</taxon>
        <taxon>Viridiplantae</taxon>
        <taxon>Streptophyta</taxon>
        <taxon>Embryophyta</taxon>
        <taxon>Tracheophyta</taxon>
        <taxon>Spermatophyta</taxon>
        <taxon>Magnoliopsida</taxon>
        <taxon>eudicotyledons</taxon>
        <taxon>Gunneridae</taxon>
        <taxon>Pentapetalae</taxon>
        <taxon>asterids</taxon>
        <taxon>campanulids</taxon>
        <taxon>Escalloniales</taxon>
        <taxon>Escalloniaceae</taxon>
        <taxon>Escallonia</taxon>
    </lineage>
</organism>
<dbReference type="Proteomes" id="UP001188597">
    <property type="component" value="Unassembled WGS sequence"/>
</dbReference>
<evidence type="ECO:0000313" key="2">
    <source>
        <dbReference type="Proteomes" id="UP001188597"/>
    </source>
</evidence>
<sequence length="109" mass="12717">MKDYAVFPASQSVKKIIKIDPYMLGTMAEADCQFWHRNLGINGTVSDMTIEDTTELARRSIYHFTMLDQVDRRSYVVMTLENFTMCTIQLNQLSLSRRYPKFDFLCNSV</sequence>
<evidence type="ECO:0000313" key="1">
    <source>
        <dbReference type="EMBL" id="KAK3030346.1"/>
    </source>
</evidence>
<comment type="caution">
    <text evidence="1">The sequence shown here is derived from an EMBL/GenBank/DDBJ whole genome shotgun (WGS) entry which is preliminary data.</text>
</comment>
<protein>
    <submittedName>
        <fullName evidence="1">Uncharacterized protein</fullName>
    </submittedName>
</protein>
<name>A0AA89BFP8_9ASTE</name>
<proteinExistence type="predicted"/>
<accession>A0AA89BFP8</accession>
<dbReference type="EMBL" id="JAVXUP010000342">
    <property type="protein sequence ID" value="KAK3030346.1"/>
    <property type="molecule type" value="Genomic_DNA"/>
</dbReference>